<dbReference type="InterPro" id="IPR039426">
    <property type="entry name" value="TonB-dep_rcpt-like"/>
</dbReference>
<evidence type="ECO:0000313" key="18">
    <source>
        <dbReference type="Proteomes" id="UP001595741"/>
    </source>
</evidence>
<dbReference type="InterPro" id="IPR000531">
    <property type="entry name" value="Beta-barrel_TonB"/>
</dbReference>
<dbReference type="InterPro" id="IPR037066">
    <property type="entry name" value="Plug_dom_sf"/>
</dbReference>
<dbReference type="PANTHER" id="PTHR32552">
    <property type="entry name" value="FERRICHROME IRON RECEPTOR-RELATED"/>
    <property type="match status" value="1"/>
</dbReference>
<keyword evidence="10 11" id="KW-0998">Cell outer membrane</keyword>
<comment type="similarity">
    <text evidence="2 11 13">Belongs to the TonB-dependent receptor family.</text>
</comment>
<evidence type="ECO:0000256" key="10">
    <source>
        <dbReference type="ARBA" id="ARBA00023237"/>
    </source>
</evidence>
<evidence type="ECO:0000256" key="5">
    <source>
        <dbReference type="ARBA" id="ARBA00022692"/>
    </source>
</evidence>
<accession>A0ABV7RED4</accession>
<dbReference type="InterPro" id="IPR010105">
    <property type="entry name" value="TonB_sidphr_rcpt"/>
</dbReference>
<feature type="signal peptide" evidence="14">
    <location>
        <begin position="1"/>
        <end position="37"/>
    </location>
</feature>
<evidence type="ECO:0000259" key="16">
    <source>
        <dbReference type="Pfam" id="PF07715"/>
    </source>
</evidence>
<evidence type="ECO:0000256" key="3">
    <source>
        <dbReference type="ARBA" id="ARBA00022448"/>
    </source>
</evidence>
<dbReference type="SUPFAM" id="SSF56935">
    <property type="entry name" value="Porins"/>
    <property type="match status" value="1"/>
</dbReference>
<dbReference type="InterPro" id="IPR012910">
    <property type="entry name" value="Plug_dom"/>
</dbReference>
<evidence type="ECO:0000256" key="12">
    <source>
        <dbReference type="PROSITE-ProRule" id="PRU10143"/>
    </source>
</evidence>
<protein>
    <submittedName>
        <fullName evidence="17">TonB-dependent receptor</fullName>
    </submittedName>
</protein>
<dbReference type="Proteomes" id="UP001595741">
    <property type="component" value="Unassembled WGS sequence"/>
</dbReference>
<dbReference type="PANTHER" id="PTHR32552:SF83">
    <property type="entry name" value="BLR3904 PROTEIN"/>
    <property type="match status" value="1"/>
</dbReference>
<evidence type="ECO:0000256" key="6">
    <source>
        <dbReference type="ARBA" id="ARBA00022729"/>
    </source>
</evidence>
<dbReference type="Pfam" id="PF07715">
    <property type="entry name" value="Plug"/>
    <property type="match status" value="1"/>
</dbReference>
<organism evidence="17 18">
    <name type="scientific">Vogesella facilis</name>
    <dbReference type="NCBI Taxonomy" id="1655232"/>
    <lineage>
        <taxon>Bacteria</taxon>
        <taxon>Pseudomonadati</taxon>
        <taxon>Pseudomonadota</taxon>
        <taxon>Betaproteobacteria</taxon>
        <taxon>Neisseriales</taxon>
        <taxon>Chromobacteriaceae</taxon>
        <taxon>Vogesella</taxon>
    </lineage>
</organism>
<feature type="domain" description="TonB-dependent receptor plug" evidence="16">
    <location>
        <begin position="81"/>
        <end position="179"/>
    </location>
</feature>
<feature type="domain" description="TonB-dependent receptor-like beta-barrel" evidence="15">
    <location>
        <begin position="277"/>
        <end position="717"/>
    </location>
</feature>
<dbReference type="EMBL" id="JBHRXN010000019">
    <property type="protein sequence ID" value="MFC3532122.1"/>
    <property type="molecule type" value="Genomic_DNA"/>
</dbReference>
<evidence type="ECO:0000256" key="9">
    <source>
        <dbReference type="ARBA" id="ARBA00023170"/>
    </source>
</evidence>
<keyword evidence="9 17" id="KW-0675">Receptor</keyword>
<dbReference type="InterPro" id="IPR036942">
    <property type="entry name" value="Beta-barrel_TonB_sf"/>
</dbReference>
<keyword evidence="7 12" id="KW-0798">TonB box</keyword>
<gene>
    <name evidence="17" type="ORF">ACFOLG_07970</name>
</gene>
<comment type="subcellular location">
    <subcellularLocation>
        <location evidence="1 11">Cell outer membrane</location>
        <topology evidence="1 11">Multi-pass membrane protein</topology>
    </subcellularLocation>
</comment>
<keyword evidence="6 14" id="KW-0732">Signal</keyword>
<evidence type="ECO:0000256" key="1">
    <source>
        <dbReference type="ARBA" id="ARBA00004571"/>
    </source>
</evidence>
<dbReference type="Gene3D" id="2.40.170.20">
    <property type="entry name" value="TonB-dependent receptor, beta-barrel domain"/>
    <property type="match status" value="1"/>
</dbReference>
<keyword evidence="5 11" id="KW-0812">Transmembrane</keyword>
<sequence length="747" mass="81147">MKKTASIVATQSAPKRLPHTMLASMLAASLAPGLAIAADASTTASSDSSTTLETVVVTGEQPKRGSYQAGTTTLGKQKQALKDVPQAVSVITRQLMEDQGDVNLKDVLKNVSGISFAAGEGGRSGDQVYLRGFAMFADTYRDGQRDVAQYNRDPFNDEKIEVLKGASSMLFGRGSTGGVLNQVSKTPFAGEQVEVTGTVGTNDFYRTTTDVNQALSDTSAIRLNMMAVNDGSPNNISEAERFGFAPSIAFGLGEPTTVVLSHMRLKENNTPMLGVPYNPNTNQPIDVPLDRFYGLQGMSSEDITSDISTARVTHKLDANNEISSQLRVARYDRWLVTSQPQLRNSTNTGGISAGTAVTDDTLLRYSGKNRGSLNEVQALTTDYTGKFATGDLRHNLLAGVEFVRETQDAFTITANSSITNLTTTVGDPSSISYTGSYSESPSNSYVTRNLAAYLTDTVELGANWKVMGGVRMDTLEGNYKSYSNGSVSRTNTRDDKGLSYRTGLIWQPTNESSYYLGYSSLLNPSGEAYQFDVNSGTGTDKLKAERNNHYELGAKWDLADGDATLRAAIFRTVKLYERNTDALSPDISILYAKRHTNGIEVEAAGRLSERWELFAGAALMDPKIDKGWNSTTNTETSVNTGAVPKYTPKRTANLWATYKVDENIRAGVGAYYAAKRFAADGSTDQSKTNYLPAYVRYDAMLAYEARKYSVKLNVNNLTNVKYYDSAYSGHASAAAPREYQLTVGYKY</sequence>
<dbReference type="PROSITE" id="PS52016">
    <property type="entry name" value="TONB_DEPENDENT_REC_3"/>
    <property type="match status" value="1"/>
</dbReference>
<dbReference type="Pfam" id="PF00593">
    <property type="entry name" value="TonB_dep_Rec_b-barrel"/>
    <property type="match status" value="1"/>
</dbReference>
<evidence type="ECO:0000256" key="8">
    <source>
        <dbReference type="ARBA" id="ARBA00023136"/>
    </source>
</evidence>
<comment type="caution">
    <text evidence="17">The sequence shown here is derived from an EMBL/GenBank/DDBJ whole genome shotgun (WGS) entry which is preliminary data.</text>
</comment>
<keyword evidence="4 11" id="KW-1134">Transmembrane beta strand</keyword>
<dbReference type="RefSeq" id="WP_386090497.1">
    <property type="nucleotide sequence ID" value="NZ_JBHRXN010000019.1"/>
</dbReference>
<evidence type="ECO:0000256" key="14">
    <source>
        <dbReference type="SAM" id="SignalP"/>
    </source>
</evidence>
<feature type="short sequence motif" description="TonB box" evidence="12">
    <location>
        <begin position="54"/>
        <end position="60"/>
    </location>
</feature>
<dbReference type="NCBIfam" id="TIGR01783">
    <property type="entry name" value="TonB-siderophor"/>
    <property type="match status" value="1"/>
</dbReference>
<reference evidence="18" key="1">
    <citation type="journal article" date="2019" name="Int. J. Syst. Evol. Microbiol.">
        <title>The Global Catalogue of Microorganisms (GCM) 10K type strain sequencing project: providing services to taxonomists for standard genome sequencing and annotation.</title>
        <authorList>
            <consortium name="The Broad Institute Genomics Platform"/>
            <consortium name="The Broad Institute Genome Sequencing Center for Infectious Disease"/>
            <person name="Wu L."/>
            <person name="Ma J."/>
        </authorList>
    </citation>
    <scope>NUCLEOTIDE SEQUENCE [LARGE SCALE GENOMIC DNA]</scope>
    <source>
        <strain evidence="18">KCTC 42742</strain>
    </source>
</reference>
<evidence type="ECO:0000256" key="4">
    <source>
        <dbReference type="ARBA" id="ARBA00022452"/>
    </source>
</evidence>
<keyword evidence="8 11" id="KW-0472">Membrane</keyword>
<dbReference type="InterPro" id="IPR010916">
    <property type="entry name" value="TonB_box_CS"/>
</dbReference>
<evidence type="ECO:0000256" key="2">
    <source>
        <dbReference type="ARBA" id="ARBA00009810"/>
    </source>
</evidence>
<dbReference type="CDD" id="cd01347">
    <property type="entry name" value="ligand_gated_channel"/>
    <property type="match status" value="1"/>
</dbReference>
<dbReference type="Gene3D" id="2.170.130.10">
    <property type="entry name" value="TonB-dependent receptor, plug domain"/>
    <property type="match status" value="1"/>
</dbReference>
<feature type="chain" id="PRO_5045416411" evidence="14">
    <location>
        <begin position="38"/>
        <end position="747"/>
    </location>
</feature>
<evidence type="ECO:0000313" key="17">
    <source>
        <dbReference type="EMBL" id="MFC3532122.1"/>
    </source>
</evidence>
<evidence type="ECO:0000259" key="15">
    <source>
        <dbReference type="Pfam" id="PF00593"/>
    </source>
</evidence>
<dbReference type="PROSITE" id="PS00430">
    <property type="entry name" value="TONB_DEPENDENT_REC_1"/>
    <property type="match status" value="1"/>
</dbReference>
<evidence type="ECO:0000256" key="13">
    <source>
        <dbReference type="RuleBase" id="RU003357"/>
    </source>
</evidence>
<keyword evidence="3 11" id="KW-0813">Transport</keyword>
<evidence type="ECO:0000256" key="7">
    <source>
        <dbReference type="ARBA" id="ARBA00023077"/>
    </source>
</evidence>
<name>A0ABV7RED4_9NEIS</name>
<keyword evidence="18" id="KW-1185">Reference proteome</keyword>
<evidence type="ECO:0000256" key="11">
    <source>
        <dbReference type="PROSITE-ProRule" id="PRU01360"/>
    </source>
</evidence>
<proteinExistence type="inferred from homology"/>